<reference evidence="2 3" key="1">
    <citation type="submission" date="2016-12" db="EMBL/GenBank/DDBJ databases">
        <authorList>
            <person name="Song W.-J."/>
            <person name="Kurnit D.M."/>
        </authorList>
    </citation>
    <scope>NUCLEOTIDE SEQUENCE [LARGE SCALE GENOMIC DNA]</scope>
    <source>
        <strain evidence="2 3">CGMCC 1.10808</strain>
    </source>
</reference>
<keyword evidence="1" id="KW-1133">Transmembrane helix</keyword>
<proteinExistence type="predicted"/>
<dbReference type="Proteomes" id="UP000184066">
    <property type="component" value="Unassembled WGS sequence"/>
</dbReference>
<dbReference type="STRING" id="1189325.SAMN04488119_102407"/>
<keyword evidence="1" id="KW-0472">Membrane</keyword>
<keyword evidence="1" id="KW-0812">Transmembrane</keyword>
<evidence type="ECO:0000256" key="1">
    <source>
        <dbReference type="SAM" id="Phobius"/>
    </source>
</evidence>
<gene>
    <name evidence="2" type="ORF">SAMN05216200_101111</name>
</gene>
<name>A0A1M7RTE2_9RHOB</name>
<dbReference type="RefSeq" id="WP_072745717.1">
    <property type="nucleotide sequence ID" value="NZ_FOHL01000002.1"/>
</dbReference>
<protein>
    <submittedName>
        <fullName evidence="2">Uncharacterized protein</fullName>
    </submittedName>
</protein>
<keyword evidence="3" id="KW-1185">Reference proteome</keyword>
<feature type="transmembrane region" description="Helical" evidence="1">
    <location>
        <begin position="38"/>
        <end position="59"/>
    </location>
</feature>
<dbReference type="EMBL" id="FRDL01000001">
    <property type="protein sequence ID" value="SHN49491.1"/>
    <property type="molecule type" value="Genomic_DNA"/>
</dbReference>
<sequence>MQGSLPHRSSDPLWLRALPRSARLERRLAGAASRLARGWLGLSALGGLSFWGALALVLALDAPAALMTAPLVTLAPLLGAAALGALLAALPDGPFAPGPAPVPAPWGARPR</sequence>
<dbReference type="AlphaFoldDB" id="A0A1M7RTE2"/>
<organism evidence="2 3">
    <name type="scientific">Oceanicella actignis</name>
    <dbReference type="NCBI Taxonomy" id="1189325"/>
    <lineage>
        <taxon>Bacteria</taxon>
        <taxon>Pseudomonadati</taxon>
        <taxon>Pseudomonadota</taxon>
        <taxon>Alphaproteobacteria</taxon>
        <taxon>Rhodobacterales</taxon>
        <taxon>Paracoccaceae</taxon>
        <taxon>Oceanicella</taxon>
    </lineage>
</organism>
<accession>A0A1M7RTE2</accession>
<feature type="transmembrane region" description="Helical" evidence="1">
    <location>
        <begin position="71"/>
        <end position="90"/>
    </location>
</feature>
<evidence type="ECO:0000313" key="2">
    <source>
        <dbReference type="EMBL" id="SHN49491.1"/>
    </source>
</evidence>
<evidence type="ECO:0000313" key="3">
    <source>
        <dbReference type="Proteomes" id="UP000184066"/>
    </source>
</evidence>